<evidence type="ECO:0000256" key="7">
    <source>
        <dbReference type="ARBA" id="ARBA00023906"/>
    </source>
</evidence>
<evidence type="ECO:0000259" key="9">
    <source>
        <dbReference type="Pfam" id="PF10341"/>
    </source>
</evidence>
<dbReference type="InterPro" id="IPR019437">
    <property type="entry name" value="TPP1/Est3"/>
</dbReference>
<evidence type="ECO:0000256" key="3">
    <source>
        <dbReference type="ARBA" id="ARBA00022454"/>
    </source>
</evidence>
<gene>
    <name evidence="10" type="ORF">PACTADRAFT_2151</name>
</gene>
<dbReference type="Proteomes" id="UP000094236">
    <property type="component" value="Unassembled WGS sequence"/>
</dbReference>
<dbReference type="GO" id="GO:0007004">
    <property type="term" value="P:telomere maintenance via telomerase"/>
    <property type="evidence" value="ECO:0007669"/>
    <property type="project" value="InterPro"/>
</dbReference>
<evidence type="ECO:0000313" key="11">
    <source>
        <dbReference type="Proteomes" id="UP000094236"/>
    </source>
</evidence>
<sequence>MPQPLKANDGNYYLPNKDWLIEAITSEPVYNSPLVIKNYVKTHKNTKNPVFFKIIKFLKICRTPVKSSGYYVILGDLNGFLILSEINLKLVKMLERSMRKRFTQNNKNVLMLVREFSIKFYSKLQVFKKFGIYLNNQSSILNKDCNVVYQNFQKYCVLELQDFKFFDKDEIIDNKKYSWIYYDPRYENCYGQKKEKEKEEDKKIEFDPLLELDPFPIFE</sequence>
<evidence type="ECO:0000256" key="4">
    <source>
        <dbReference type="ARBA" id="ARBA00022895"/>
    </source>
</evidence>
<evidence type="ECO:0000256" key="1">
    <source>
        <dbReference type="ARBA" id="ARBA00004123"/>
    </source>
</evidence>
<proteinExistence type="inferred from homology"/>
<comment type="subcellular location">
    <subcellularLocation>
        <location evidence="2">Chromosome</location>
        <location evidence="2">Telomere</location>
    </subcellularLocation>
    <subcellularLocation>
        <location evidence="1">Nucleus</location>
    </subcellularLocation>
</comment>
<dbReference type="Pfam" id="PF10341">
    <property type="entry name" value="TPP1"/>
    <property type="match status" value="1"/>
</dbReference>
<dbReference type="Gene3D" id="2.40.50.960">
    <property type="match status" value="1"/>
</dbReference>
<accession>A0A1E4TVT4</accession>
<evidence type="ECO:0000256" key="5">
    <source>
        <dbReference type="ARBA" id="ARBA00023242"/>
    </source>
</evidence>
<dbReference type="GO" id="GO:0000781">
    <property type="term" value="C:chromosome, telomeric region"/>
    <property type="evidence" value="ECO:0007669"/>
    <property type="project" value="UniProtKB-SubCell"/>
</dbReference>
<keyword evidence="11" id="KW-1185">Reference proteome</keyword>
<comment type="similarity">
    <text evidence="6">Belongs to the EST3 family.</text>
</comment>
<name>A0A1E4TVT4_PACTA</name>
<evidence type="ECO:0000256" key="6">
    <source>
        <dbReference type="ARBA" id="ARBA00023777"/>
    </source>
</evidence>
<dbReference type="EMBL" id="KV454013">
    <property type="protein sequence ID" value="ODV95844.1"/>
    <property type="molecule type" value="Genomic_DNA"/>
</dbReference>
<keyword evidence="5" id="KW-0539">Nucleus</keyword>
<evidence type="ECO:0000256" key="8">
    <source>
        <dbReference type="ARBA" id="ARBA00024878"/>
    </source>
</evidence>
<feature type="domain" description="Shelterin complex subunit TPP1/Est3" evidence="9">
    <location>
        <begin position="25"/>
        <end position="171"/>
    </location>
</feature>
<dbReference type="GO" id="GO:0005697">
    <property type="term" value="C:telomerase holoenzyme complex"/>
    <property type="evidence" value="ECO:0007669"/>
    <property type="project" value="InterPro"/>
</dbReference>
<dbReference type="AlphaFoldDB" id="A0A1E4TVT4"/>
<protein>
    <recommendedName>
        <fullName evidence="7">Telomere replication protein EST3</fullName>
    </recommendedName>
</protein>
<organism evidence="10 11">
    <name type="scientific">Pachysolen tannophilus NRRL Y-2460</name>
    <dbReference type="NCBI Taxonomy" id="669874"/>
    <lineage>
        <taxon>Eukaryota</taxon>
        <taxon>Fungi</taxon>
        <taxon>Dikarya</taxon>
        <taxon>Ascomycota</taxon>
        <taxon>Saccharomycotina</taxon>
        <taxon>Pichiomycetes</taxon>
        <taxon>Pachysolenaceae</taxon>
        <taxon>Pachysolen</taxon>
    </lineage>
</organism>
<dbReference type="GO" id="GO:0042162">
    <property type="term" value="F:telomeric DNA binding"/>
    <property type="evidence" value="ECO:0007669"/>
    <property type="project" value="InterPro"/>
</dbReference>
<comment type="function">
    <text evidence="8">Component of the telomerase complex involved in telomere replication. Stimulates RNA/DNA heteroduplex unwinding which favors the telomere replication by the telomerase.</text>
</comment>
<keyword evidence="4" id="KW-0779">Telomere</keyword>
<evidence type="ECO:0000313" key="10">
    <source>
        <dbReference type="EMBL" id="ODV95844.1"/>
    </source>
</evidence>
<reference evidence="11" key="1">
    <citation type="submission" date="2016-05" db="EMBL/GenBank/DDBJ databases">
        <title>Comparative genomics of biotechnologically important yeasts.</title>
        <authorList>
            <consortium name="DOE Joint Genome Institute"/>
            <person name="Riley R."/>
            <person name="Haridas S."/>
            <person name="Wolfe K.H."/>
            <person name="Lopes M.R."/>
            <person name="Hittinger C.T."/>
            <person name="Goker M."/>
            <person name="Salamov A."/>
            <person name="Wisecaver J."/>
            <person name="Long T.M."/>
            <person name="Aerts A.L."/>
            <person name="Barry K."/>
            <person name="Choi C."/>
            <person name="Clum A."/>
            <person name="Coughlan A.Y."/>
            <person name="Deshpande S."/>
            <person name="Douglass A.P."/>
            <person name="Hanson S.J."/>
            <person name="Klenk H.-P."/>
            <person name="Labutti K."/>
            <person name="Lapidus A."/>
            <person name="Lindquist E."/>
            <person name="Lipzen A."/>
            <person name="Meier-Kolthoff J.P."/>
            <person name="Ohm R.A."/>
            <person name="Otillar R.P."/>
            <person name="Pangilinan J."/>
            <person name="Peng Y."/>
            <person name="Rokas A."/>
            <person name="Rosa C.A."/>
            <person name="Scheuner C."/>
            <person name="Sibirny A.A."/>
            <person name="Slot J.C."/>
            <person name="Stielow J.B."/>
            <person name="Sun H."/>
            <person name="Kurtzman C.P."/>
            <person name="Blackwell M."/>
            <person name="Grigoriev I.V."/>
            <person name="Jeffries T.W."/>
        </authorList>
    </citation>
    <scope>NUCLEOTIDE SEQUENCE [LARGE SCALE GENOMIC DNA]</scope>
    <source>
        <strain evidence="11">NRRL Y-2460</strain>
    </source>
</reference>
<evidence type="ECO:0000256" key="2">
    <source>
        <dbReference type="ARBA" id="ARBA00004574"/>
    </source>
</evidence>
<keyword evidence="3" id="KW-0158">Chromosome</keyword>